<dbReference type="Gene3D" id="3.40.50.850">
    <property type="entry name" value="Isochorismatase-like"/>
    <property type="match status" value="1"/>
</dbReference>
<dbReference type="PANTHER" id="PTHR14119:SF3">
    <property type="entry name" value="ISOCHORISMATASE DOMAIN-CONTAINING PROTEIN 2"/>
    <property type="match status" value="1"/>
</dbReference>
<dbReference type="PANTHER" id="PTHR14119">
    <property type="entry name" value="HYDROLASE"/>
    <property type="match status" value="1"/>
</dbReference>
<protein>
    <recommendedName>
        <fullName evidence="2">Isochorismatase-like domain-containing protein</fullName>
    </recommendedName>
</protein>
<feature type="domain" description="Isochorismatase-like" evidence="2">
    <location>
        <begin position="90"/>
        <end position="233"/>
    </location>
</feature>
<dbReference type="SUPFAM" id="SSF52499">
    <property type="entry name" value="Isochorismatase-like hydrolases"/>
    <property type="match status" value="1"/>
</dbReference>
<evidence type="ECO:0000259" key="2">
    <source>
        <dbReference type="Pfam" id="PF00857"/>
    </source>
</evidence>
<dbReference type="AlphaFoldDB" id="A0A2K9NHE0"/>
<reference evidence="3 4" key="1">
    <citation type="submission" date="2017-12" db="EMBL/GenBank/DDBJ databases">
        <title>Genomes of bacteria within cyanobacterial aggregates.</title>
        <authorList>
            <person name="Cai H."/>
        </authorList>
    </citation>
    <scope>NUCLEOTIDE SEQUENCE [LARGE SCALE GENOMIC DNA]</scope>
    <source>
        <strain evidence="3 4">TH16</strain>
    </source>
</reference>
<dbReference type="EMBL" id="CP025612">
    <property type="protein sequence ID" value="AUN32499.1"/>
    <property type="molecule type" value="Genomic_DNA"/>
</dbReference>
<dbReference type="InterPro" id="IPR050993">
    <property type="entry name" value="Isochorismatase_domain"/>
</dbReference>
<accession>A0A2K9NHE0</accession>
<evidence type="ECO:0000313" key="3">
    <source>
        <dbReference type="EMBL" id="AUN32499.1"/>
    </source>
</evidence>
<organism evidence="3 4">
    <name type="scientific">Niveispirillum cyanobacteriorum</name>
    <dbReference type="NCBI Taxonomy" id="1612173"/>
    <lineage>
        <taxon>Bacteria</taxon>
        <taxon>Pseudomonadati</taxon>
        <taxon>Pseudomonadota</taxon>
        <taxon>Alphaproteobacteria</taxon>
        <taxon>Rhodospirillales</taxon>
        <taxon>Azospirillaceae</taxon>
        <taxon>Niveispirillum</taxon>
    </lineage>
</organism>
<gene>
    <name evidence="3" type="ORF">C0V82_19255</name>
</gene>
<keyword evidence="4" id="KW-1185">Reference proteome</keyword>
<feature type="region of interest" description="Disordered" evidence="1">
    <location>
        <begin position="1"/>
        <end position="29"/>
    </location>
</feature>
<sequence length="256" mass="27730">MRMFVGHGQRRAHGLRTATGRQHEDRDQNQDQAAHRRLLYCSAKACAGSVIAACRKVIQRTCCIAWLYPETPVITDTAPPNLLLSTDSRLVIIDVQDRLLAAIDGADAVVANCVKLVTAANRLGVLVAATEQNPEGIGPTTSALAALIQRSFGKSHFSAARQADFLAWAAAGGTVLLAGTETHVCVLQTALGLKALGLRVAVIIDAAGSRTAVSKQAALDRLRFHGVELITVEMVLFEWLERYDRPEFKELLRLIK</sequence>
<dbReference type="Pfam" id="PF00857">
    <property type="entry name" value="Isochorismatase"/>
    <property type="match status" value="1"/>
</dbReference>
<dbReference type="KEGG" id="ncb:C0V82_19255"/>
<evidence type="ECO:0000313" key="4">
    <source>
        <dbReference type="Proteomes" id="UP000234752"/>
    </source>
</evidence>
<name>A0A2K9NHE0_9PROT</name>
<dbReference type="Proteomes" id="UP000234752">
    <property type="component" value="Chromosome eg_2"/>
</dbReference>
<evidence type="ECO:0000256" key="1">
    <source>
        <dbReference type="SAM" id="MobiDB-lite"/>
    </source>
</evidence>
<proteinExistence type="predicted"/>
<dbReference type="InterPro" id="IPR000868">
    <property type="entry name" value="Isochorismatase-like_dom"/>
</dbReference>
<dbReference type="InterPro" id="IPR036380">
    <property type="entry name" value="Isochorismatase-like_sf"/>
</dbReference>